<feature type="region of interest" description="Disordered" evidence="1">
    <location>
        <begin position="714"/>
        <end position="745"/>
    </location>
</feature>
<keyword evidence="4" id="KW-1185">Reference proteome</keyword>
<dbReference type="PANTHER" id="PTHR39601:SF1">
    <property type="entry name" value="CHORIOGENIN HMINOR"/>
    <property type="match status" value="1"/>
</dbReference>
<dbReference type="InterPro" id="IPR058317">
    <property type="entry name" value="DUF8004"/>
</dbReference>
<dbReference type="Pfam" id="PF26013">
    <property type="entry name" value="DUF8004"/>
    <property type="match status" value="1"/>
</dbReference>
<dbReference type="AlphaFoldDB" id="A0A9P0EMA7"/>
<feature type="compositionally biased region" description="Low complexity" evidence="1">
    <location>
        <begin position="573"/>
        <end position="588"/>
    </location>
</feature>
<comment type="caution">
    <text evidence="3">The sequence shown here is derived from an EMBL/GenBank/DDBJ whole genome shotgun (WGS) entry which is preliminary data.</text>
</comment>
<feature type="domain" description="DUF8004" evidence="2">
    <location>
        <begin position="180"/>
        <end position="270"/>
    </location>
</feature>
<evidence type="ECO:0000313" key="3">
    <source>
        <dbReference type="EMBL" id="CAH0052615.1"/>
    </source>
</evidence>
<gene>
    <name evidence="3" type="ORF">CSOL1703_00004479</name>
</gene>
<name>A0A9P0EMA7_9HYPO</name>
<proteinExistence type="predicted"/>
<evidence type="ECO:0000256" key="1">
    <source>
        <dbReference type="SAM" id="MobiDB-lite"/>
    </source>
</evidence>
<dbReference type="PANTHER" id="PTHR39601">
    <property type="entry name" value="CHORIOGENIN HMINOR"/>
    <property type="match status" value="1"/>
</dbReference>
<feature type="compositionally biased region" description="Polar residues" evidence="1">
    <location>
        <begin position="714"/>
        <end position="723"/>
    </location>
</feature>
<organism evidence="3 4">
    <name type="scientific">Clonostachys solani</name>
    <dbReference type="NCBI Taxonomy" id="160281"/>
    <lineage>
        <taxon>Eukaryota</taxon>
        <taxon>Fungi</taxon>
        <taxon>Dikarya</taxon>
        <taxon>Ascomycota</taxon>
        <taxon>Pezizomycotina</taxon>
        <taxon>Sordariomycetes</taxon>
        <taxon>Hypocreomycetidae</taxon>
        <taxon>Hypocreales</taxon>
        <taxon>Bionectriaceae</taxon>
        <taxon>Clonostachys</taxon>
    </lineage>
</organism>
<protein>
    <recommendedName>
        <fullName evidence="2">DUF8004 domain-containing protein</fullName>
    </recommendedName>
</protein>
<sequence length="830" mass="93947">MGDSSSIPTTRGLGAFVEGLCSVVKGPVKRWDGAARTCYNWDELRRDPELWYRNGNCLVHLYGKGQSKRGPSFKIPFKDLVNKKCYPLIERFLAPPGVDVTNLGQLERWSRLNPNQMIELYIPAPVMADKSQAFAYHVATRNFFAWVFQKSMVGEHLGTALVGLLHSMHEFRAEGSSNVEEMISYLDEEGYLGFANQTNHALAILHLAETFEITDLYLKAFAHCAGMSDRLYTSEEYEVITMETKKLIRKARADMDSKLYTATEQLQTLLDEELSDAHMGMPTGTRAHMERFRSFLLSFYATRLGYYPPKSFDAQLLQSMRKDFECLVNLLADETYTESDVIPSDALGGICTLQLLQSFDNTHGFETLKHPLPLLPDFKQNVSNRFSWLTRSDKLRPNQRLLAHTALIKASNWTESIFHSDIVKAYRRFEEELVMQSKKGDKHEKVTLVEARKVRWILVYAVYQVLRSVTDVPPELRDVTSAPYPTLVSLQDLPPWQEMKPIDRILRRQTDFVLETSSNGQWLSPATAFEPRLSRDSVRIEIKPDIDYLALSHQGEFGSQYSPHSSVIMVPPRSSSLSRALSRSSTIRRSMRRFRTNSNPATPPSGASSPRPCFHEIVIEGYGNGTNRMDAKPARQTYDTQRWSPRSEGGADESNSQHDSYGFATPQTTDSDDTLDDSIKTPSPIIPLAEMHPPTPKPLRVGRRDVVSMFISRSLSARSTRQSARSDRRPMSSFFSSGGGNDLPQDYSDAYQELVAEQRRSFFGGDCTPAHKGHPAIDEEPRIVDRDYWETMEAYLEEGGDLSDSPRPASAYARPAWEQYANLGGLTEIK</sequence>
<evidence type="ECO:0000259" key="2">
    <source>
        <dbReference type="Pfam" id="PF26013"/>
    </source>
</evidence>
<dbReference type="OrthoDB" id="4114825at2759"/>
<reference evidence="3" key="1">
    <citation type="submission" date="2021-10" db="EMBL/GenBank/DDBJ databases">
        <authorList>
            <person name="Piombo E."/>
        </authorList>
    </citation>
    <scope>NUCLEOTIDE SEQUENCE</scope>
</reference>
<dbReference type="Proteomes" id="UP000775872">
    <property type="component" value="Unassembled WGS sequence"/>
</dbReference>
<accession>A0A9P0EMA7</accession>
<evidence type="ECO:0000313" key="4">
    <source>
        <dbReference type="Proteomes" id="UP000775872"/>
    </source>
</evidence>
<feature type="region of interest" description="Disordered" evidence="1">
    <location>
        <begin position="561"/>
        <end position="700"/>
    </location>
</feature>
<dbReference type="EMBL" id="CABFOC020000045">
    <property type="protein sequence ID" value="CAH0052615.1"/>
    <property type="molecule type" value="Genomic_DNA"/>
</dbReference>